<evidence type="ECO:0000256" key="1">
    <source>
        <dbReference type="ARBA" id="ARBA00004127"/>
    </source>
</evidence>
<evidence type="ECO:0000256" key="3">
    <source>
        <dbReference type="ARBA" id="ARBA00022989"/>
    </source>
</evidence>
<feature type="transmembrane region" description="Helical" evidence="5">
    <location>
        <begin position="21"/>
        <end position="48"/>
    </location>
</feature>
<protein>
    <submittedName>
        <fullName evidence="7">YkvA family protein</fullName>
    </submittedName>
</protein>
<evidence type="ECO:0000313" key="7">
    <source>
        <dbReference type="EMBL" id="UYQ72716.1"/>
    </source>
</evidence>
<keyword evidence="2 5" id="KW-0812">Transmembrane</keyword>
<accession>A0ABY6IQG9</accession>
<dbReference type="Proteomes" id="UP001163882">
    <property type="component" value="Chromosome"/>
</dbReference>
<dbReference type="RefSeq" id="WP_264226324.1">
    <property type="nucleotide sequence ID" value="NZ_CP107716.1"/>
</dbReference>
<keyword evidence="8" id="KW-1185">Reference proteome</keyword>
<keyword evidence="4 5" id="KW-0472">Membrane</keyword>
<sequence length="103" mass="11700">MIKNLASLLLPRFLRFRKEAFLLWKAFWSPGTPLYLKFATVAAAAYLVWPVDLITDFIPVLGWIDDLILVPLIVSWIVSRLPVTAPVRARRDGPIIDGTARRV</sequence>
<evidence type="ECO:0000259" key="6">
    <source>
        <dbReference type="Pfam" id="PF06803"/>
    </source>
</evidence>
<gene>
    <name evidence="7" type="ORF">OF122_02740</name>
</gene>
<feature type="transmembrane region" description="Helical" evidence="5">
    <location>
        <begin position="60"/>
        <end position="81"/>
    </location>
</feature>
<reference evidence="7" key="1">
    <citation type="submission" date="2022-10" db="EMBL/GenBank/DDBJ databases">
        <title>YIM 151497 complete genome.</title>
        <authorList>
            <person name="Chen X."/>
        </authorList>
    </citation>
    <scope>NUCLEOTIDE SEQUENCE</scope>
    <source>
        <strain evidence="7">YIM 151497</strain>
    </source>
</reference>
<dbReference type="EMBL" id="CP107716">
    <property type="protein sequence ID" value="UYQ72716.1"/>
    <property type="molecule type" value="Genomic_DNA"/>
</dbReference>
<keyword evidence="3 5" id="KW-1133">Transmembrane helix</keyword>
<comment type="subcellular location">
    <subcellularLocation>
        <location evidence="1">Endomembrane system</location>
        <topology evidence="1">Multi-pass membrane protein</topology>
    </subcellularLocation>
</comment>
<evidence type="ECO:0000313" key="8">
    <source>
        <dbReference type="Proteomes" id="UP001163882"/>
    </source>
</evidence>
<evidence type="ECO:0000256" key="5">
    <source>
        <dbReference type="SAM" id="Phobius"/>
    </source>
</evidence>
<organism evidence="7 8">
    <name type="scientific">Pelagibacterium flavum</name>
    <dbReference type="NCBI Taxonomy" id="2984530"/>
    <lineage>
        <taxon>Bacteria</taxon>
        <taxon>Pseudomonadati</taxon>
        <taxon>Pseudomonadota</taxon>
        <taxon>Alphaproteobacteria</taxon>
        <taxon>Hyphomicrobiales</taxon>
        <taxon>Devosiaceae</taxon>
        <taxon>Pelagibacterium</taxon>
    </lineage>
</organism>
<evidence type="ECO:0000256" key="2">
    <source>
        <dbReference type="ARBA" id="ARBA00022692"/>
    </source>
</evidence>
<dbReference type="InterPro" id="IPR010652">
    <property type="entry name" value="DUF1232"/>
</dbReference>
<feature type="domain" description="DUF1232" evidence="6">
    <location>
        <begin position="37"/>
        <end position="72"/>
    </location>
</feature>
<evidence type="ECO:0000256" key="4">
    <source>
        <dbReference type="ARBA" id="ARBA00023136"/>
    </source>
</evidence>
<proteinExistence type="predicted"/>
<name>A0ABY6IQG9_9HYPH</name>
<dbReference type="Pfam" id="PF06803">
    <property type="entry name" value="DUF1232"/>
    <property type="match status" value="1"/>
</dbReference>